<sequence length="247" mass="27532">MDTDPVLDELKKLREGRGLNAGRLSRCPNLVAALGAQDSGTAYDALLAILRQMGDGERVRSLRVDFGVDLEELLKRPPSTKEYDFLGDRRSGYGTVIGRGVKTLSRWSDKTIGELRGRLITDRFNGRVVVTAGVQDRRVTGIEVLCYERDDTNMSNGRAIGHPNPEASSLPLVMCGIPSHWQPLSIQFVVAFLGDDCPTKVWALASESVMNVCFGHQRFELEISEGMARCRIDGPDHDHVYGVWWEW</sequence>
<dbReference type="RefSeq" id="WP_141004850.1">
    <property type="nucleotide sequence ID" value="NZ_BAAAOR010000007.1"/>
</dbReference>
<dbReference type="EMBL" id="BAAAOR010000007">
    <property type="protein sequence ID" value="GAA1508670.1"/>
    <property type="molecule type" value="Genomic_DNA"/>
</dbReference>
<accession>A0ABN2A1R8</accession>
<proteinExistence type="predicted"/>
<dbReference type="Proteomes" id="UP001500842">
    <property type="component" value="Unassembled WGS sequence"/>
</dbReference>
<reference evidence="1 2" key="1">
    <citation type="journal article" date="2019" name="Int. J. Syst. Evol. Microbiol.">
        <title>The Global Catalogue of Microorganisms (GCM) 10K type strain sequencing project: providing services to taxonomists for standard genome sequencing and annotation.</title>
        <authorList>
            <consortium name="The Broad Institute Genomics Platform"/>
            <consortium name="The Broad Institute Genome Sequencing Center for Infectious Disease"/>
            <person name="Wu L."/>
            <person name="Ma J."/>
        </authorList>
    </citation>
    <scope>NUCLEOTIDE SEQUENCE [LARGE SCALE GENOMIC DNA]</scope>
    <source>
        <strain evidence="1 2">JCM 14942</strain>
    </source>
</reference>
<name>A0ABN2A1R8_9ACTN</name>
<gene>
    <name evidence="1" type="ORF">GCM10009788_11180</name>
</gene>
<evidence type="ECO:0000313" key="1">
    <source>
        <dbReference type="EMBL" id="GAA1508670.1"/>
    </source>
</evidence>
<comment type="caution">
    <text evidence="1">The sequence shown here is derived from an EMBL/GenBank/DDBJ whole genome shotgun (WGS) entry which is preliminary data.</text>
</comment>
<keyword evidence="2" id="KW-1185">Reference proteome</keyword>
<organism evidence="1 2">
    <name type="scientific">Nocardioides humi</name>
    <dbReference type="NCBI Taxonomy" id="449461"/>
    <lineage>
        <taxon>Bacteria</taxon>
        <taxon>Bacillati</taxon>
        <taxon>Actinomycetota</taxon>
        <taxon>Actinomycetes</taxon>
        <taxon>Propionibacteriales</taxon>
        <taxon>Nocardioidaceae</taxon>
        <taxon>Nocardioides</taxon>
    </lineage>
</organism>
<evidence type="ECO:0000313" key="2">
    <source>
        <dbReference type="Proteomes" id="UP001500842"/>
    </source>
</evidence>
<protein>
    <submittedName>
        <fullName evidence="1">Uncharacterized protein</fullName>
    </submittedName>
</protein>